<comment type="caution">
    <text evidence="2">The sequence shown here is derived from an EMBL/GenBank/DDBJ whole genome shotgun (WGS) entry which is preliminary data.</text>
</comment>
<dbReference type="Gene3D" id="3.20.20.140">
    <property type="entry name" value="Metal-dependent hydrolases"/>
    <property type="match status" value="1"/>
</dbReference>
<dbReference type="CDD" id="cd01300">
    <property type="entry name" value="YtcJ_like"/>
    <property type="match status" value="1"/>
</dbReference>
<proteinExistence type="predicted"/>
<dbReference type="SUPFAM" id="SSF51556">
    <property type="entry name" value="Metallo-dependent hydrolases"/>
    <property type="match status" value="1"/>
</dbReference>
<dbReference type="InterPro" id="IPR013108">
    <property type="entry name" value="Amidohydro_3"/>
</dbReference>
<evidence type="ECO:0000259" key="1">
    <source>
        <dbReference type="Pfam" id="PF07969"/>
    </source>
</evidence>
<dbReference type="PANTHER" id="PTHR22642:SF2">
    <property type="entry name" value="PROTEIN LONG AFTER FAR-RED 3"/>
    <property type="match status" value="1"/>
</dbReference>
<dbReference type="Proteomes" id="UP000295066">
    <property type="component" value="Unassembled WGS sequence"/>
</dbReference>
<dbReference type="Pfam" id="PF07969">
    <property type="entry name" value="Amidohydro_3"/>
    <property type="match status" value="1"/>
</dbReference>
<dbReference type="SUPFAM" id="SSF51338">
    <property type="entry name" value="Composite domain of metallo-dependent hydrolases"/>
    <property type="match status" value="1"/>
</dbReference>
<accession>A0A4R8M3W4</accession>
<dbReference type="RefSeq" id="WP_133958903.1">
    <property type="nucleotide sequence ID" value="NZ_SORI01000022.1"/>
</dbReference>
<dbReference type="Gene3D" id="2.30.40.10">
    <property type="entry name" value="Urease, subunit C, domain 1"/>
    <property type="match status" value="1"/>
</dbReference>
<evidence type="ECO:0000313" key="3">
    <source>
        <dbReference type="Proteomes" id="UP000295066"/>
    </source>
</evidence>
<feature type="domain" description="Amidohydrolase 3" evidence="1">
    <location>
        <begin position="47"/>
        <end position="532"/>
    </location>
</feature>
<dbReference type="OrthoDB" id="9767366at2"/>
<dbReference type="GO" id="GO:0016810">
    <property type="term" value="F:hydrolase activity, acting on carbon-nitrogen (but not peptide) bonds"/>
    <property type="evidence" value="ECO:0007669"/>
    <property type="project" value="InterPro"/>
</dbReference>
<dbReference type="InterPro" id="IPR032466">
    <property type="entry name" value="Metal_Hydrolase"/>
</dbReference>
<reference evidence="2 3" key="1">
    <citation type="submission" date="2019-03" db="EMBL/GenBank/DDBJ databases">
        <title>Genomic Encyclopedia of Type Strains, Phase IV (KMG-IV): sequencing the most valuable type-strain genomes for metagenomic binning, comparative biology and taxonomic classification.</title>
        <authorList>
            <person name="Goeker M."/>
        </authorList>
    </citation>
    <scope>NUCLEOTIDE SEQUENCE [LARGE SCALE GENOMIC DNA]</scope>
    <source>
        <strain evidence="2 3">DSM 25964</strain>
    </source>
</reference>
<dbReference type="InterPro" id="IPR033932">
    <property type="entry name" value="YtcJ-like"/>
</dbReference>
<gene>
    <name evidence="2" type="ORF">C8D99_12220</name>
</gene>
<sequence>MSKTVFFNGKIYTPRGTAEALLAEGQTIAAVGRNREVLERAEGAERIDLGGRLMLPGFIDGHMHFLAYALSLEQADLTGCRSVPEVRDRLKSFLDREKPVSGEWVSGRGWNHEHFGEPRIFTRDDLDDLVPSNPVILSRVCGHVAVLNSKALEILGITGDSRFPGGVVDLDGAGHPTGVIRETAVEWVHSRKPLPDREKLRRLVARAGTAAAAAGLTSIHSDDLGSVGGDFETILGLYLGLDAEGKMPVRITEQLLLRNRKALDRFLASGWRTGDGSPAFHIGPLKILTDGSMGGRTAFLREEYSDMPGVYGVPIYGAEELNDLVWTAHSAGMQVALHAIGDGALDMCLDALEKARERNLRKARHYIVHCQMGDMDQYHRMARLGVGAAIQPPFVPSDRPMALRRIGEDRARRGYAWKTLLDLGIFLSGGSDCPVETFDPLWGIYTAVTRKDRDGVPEGGWNPAQKLTVEEAVDLYTRGGAYASFEEHKKGTLQAGRLADLAVLDRDIFSVPLEEIPAGKAVLTMMGGKITFRDF</sequence>
<dbReference type="EMBL" id="SORI01000022">
    <property type="protein sequence ID" value="TDY55853.1"/>
    <property type="molecule type" value="Genomic_DNA"/>
</dbReference>
<keyword evidence="3" id="KW-1185">Reference proteome</keyword>
<dbReference type="PANTHER" id="PTHR22642">
    <property type="entry name" value="IMIDAZOLONEPROPIONASE"/>
    <property type="match status" value="1"/>
</dbReference>
<dbReference type="InterPro" id="IPR011059">
    <property type="entry name" value="Metal-dep_hydrolase_composite"/>
</dbReference>
<organism evidence="2 3">
    <name type="scientific">Aminivibrio pyruvatiphilus</name>
    <dbReference type="NCBI Taxonomy" id="1005740"/>
    <lineage>
        <taxon>Bacteria</taxon>
        <taxon>Thermotogati</taxon>
        <taxon>Synergistota</taxon>
        <taxon>Synergistia</taxon>
        <taxon>Synergistales</taxon>
        <taxon>Aminobacteriaceae</taxon>
        <taxon>Aminivibrio</taxon>
    </lineage>
</organism>
<protein>
    <recommendedName>
        <fullName evidence="1">Amidohydrolase 3 domain-containing protein</fullName>
    </recommendedName>
</protein>
<dbReference type="Gene3D" id="3.10.310.70">
    <property type="match status" value="1"/>
</dbReference>
<evidence type="ECO:0000313" key="2">
    <source>
        <dbReference type="EMBL" id="TDY55853.1"/>
    </source>
</evidence>
<name>A0A4R8M3W4_9BACT</name>
<dbReference type="AlphaFoldDB" id="A0A4R8M3W4"/>